<keyword evidence="2" id="KW-0472">Membrane</keyword>
<accession>A0A917U6V7</accession>
<sequence>MRRFPRLDARVVAMVALLAAAWLLASLLAGRRQDLLGVAMALLCVLCGIVAGVAVAAARQRDAEIPPADPDQAAGSTGVEPPGIDADTLETLGDREAVRALRDRYRGNSGG</sequence>
<organism evidence="3 4">
    <name type="scientific">Micromonospora sonchi</name>
    <dbReference type="NCBI Taxonomy" id="1763543"/>
    <lineage>
        <taxon>Bacteria</taxon>
        <taxon>Bacillati</taxon>
        <taxon>Actinomycetota</taxon>
        <taxon>Actinomycetes</taxon>
        <taxon>Micromonosporales</taxon>
        <taxon>Micromonosporaceae</taxon>
        <taxon>Micromonospora</taxon>
    </lineage>
</organism>
<keyword evidence="4" id="KW-1185">Reference proteome</keyword>
<reference evidence="3" key="1">
    <citation type="journal article" date="2014" name="Int. J. Syst. Evol. Microbiol.">
        <title>Complete genome sequence of Corynebacterium casei LMG S-19264T (=DSM 44701T), isolated from a smear-ripened cheese.</title>
        <authorList>
            <consortium name="US DOE Joint Genome Institute (JGI-PGF)"/>
            <person name="Walter F."/>
            <person name="Albersmeier A."/>
            <person name="Kalinowski J."/>
            <person name="Ruckert C."/>
        </authorList>
    </citation>
    <scope>NUCLEOTIDE SEQUENCE</scope>
    <source>
        <strain evidence="3">CGMCC 4.7312</strain>
    </source>
</reference>
<dbReference type="Proteomes" id="UP000608890">
    <property type="component" value="Unassembled WGS sequence"/>
</dbReference>
<protein>
    <submittedName>
        <fullName evidence="3">Uncharacterized protein</fullName>
    </submittedName>
</protein>
<comment type="caution">
    <text evidence="3">The sequence shown here is derived from an EMBL/GenBank/DDBJ whole genome shotgun (WGS) entry which is preliminary data.</text>
</comment>
<evidence type="ECO:0000256" key="2">
    <source>
        <dbReference type="SAM" id="Phobius"/>
    </source>
</evidence>
<keyword evidence="2" id="KW-0812">Transmembrane</keyword>
<reference evidence="3" key="2">
    <citation type="submission" date="2020-09" db="EMBL/GenBank/DDBJ databases">
        <authorList>
            <person name="Sun Q."/>
            <person name="Zhou Y."/>
        </authorList>
    </citation>
    <scope>NUCLEOTIDE SEQUENCE</scope>
    <source>
        <strain evidence="3">CGMCC 4.7312</strain>
    </source>
</reference>
<evidence type="ECO:0000313" key="3">
    <source>
        <dbReference type="EMBL" id="GGM59789.1"/>
    </source>
</evidence>
<gene>
    <name evidence="3" type="ORF">GCM10011608_51120</name>
</gene>
<dbReference type="RefSeq" id="WP_189048742.1">
    <property type="nucleotide sequence ID" value="NZ_BMNB01000032.1"/>
</dbReference>
<name>A0A917U6V7_9ACTN</name>
<feature type="region of interest" description="Disordered" evidence="1">
    <location>
        <begin position="64"/>
        <end position="87"/>
    </location>
</feature>
<evidence type="ECO:0000313" key="4">
    <source>
        <dbReference type="Proteomes" id="UP000608890"/>
    </source>
</evidence>
<dbReference type="EMBL" id="BMNB01000032">
    <property type="protein sequence ID" value="GGM59789.1"/>
    <property type="molecule type" value="Genomic_DNA"/>
</dbReference>
<evidence type="ECO:0000256" key="1">
    <source>
        <dbReference type="SAM" id="MobiDB-lite"/>
    </source>
</evidence>
<feature type="transmembrane region" description="Helical" evidence="2">
    <location>
        <begin position="39"/>
        <end position="58"/>
    </location>
</feature>
<proteinExistence type="predicted"/>
<dbReference type="AlphaFoldDB" id="A0A917U6V7"/>
<keyword evidence="2" id="KW-1133">Transmembrane helix</keyword>